<accession>A0A8B1NRZ5</accession>
<organism evidence="1 2">
    <name type="scientific">Streptomyces auratus AGR0001</name>
    <dbReference type="NCBI Taxonomy" id="1160718"/>
    <lineage>
        <taxon>Bacteria</taxon>
        <taxon>Bacillati</taxon>
        <taxon>Actinomycetota</taxon>
        <taxon>Actinomycetes</taxon>
        <taxon>Kitasatosporales</taxon>
        <taxon>Streptomycetaceae</taxon>
        <taxon>Streptomyces</taxon>
    </lineage>
</organism>
<dbReference type="EMBL" id="CP072931">
    <property type="protein sequence ID" value="QTZ90622.1"/>
    <property type="molecule type" value="Genomic_DNA"/>
</dbReference>
<reference evidence="1" key="2">
    <citation type="submission" date="2021-04" db="EMBL/GenBank/DDBJ databases">
        <authorList>
            <person name="Wen M.-L."/>
            <person name="Han X.-L."/>
            <person name="Xiong J."/>
        </authorList>
    </citation>
    <scope>NUCLEOTIDE SEQUENCE</scope>
    <source>
        <strain evidence="1">AGR0001</strain>
    </source>
</reference>
<keyword evidence="2" id="KW-1185">Reference proteome</keyword>
<dbReference type="Proteomes" id="UP000009036">
    <property type="component" value="Chromosome"/>
</dbReference>
<dbReference type="AlphaFoldDB" id="A0A8B1NRZ5"/>
<dbReference type="RefSeq" id="WP_208859234.1">
    <property type="nucleotide sequence ID" value="NZ_CP072931.1"/>
</dbReference>
<reference evidence="1" key="1">
    <citation type="journal article" date="2012" name="J. Bacteriol.">
        <title>Genome Sequence of Streptomyces auratus Strain AGR0001, a Phoslactomycin-Producing Actinomycete.</title>
        <authorList>
            <person name="Han X."/>
            <person name="Li M."/>
            <person name="Ding Z."/>
            <person name="Zhao J."/>
            <person name="Ji K."/>
            <person name="Wen M."/>
            <person name="Lu T."/>
        </authorList>
    </citation>
    <scope>NUCLEOTIDE SEQUENCE</scope>
    <source>
        <strain evidence="1">AGR0001</strain>
    </source>
</reference>
<gene>
    <name evidence="1" type="ORF">SU9_003385</name>
</gene>
<protein>
    <submittedName>
        <fullName evidence="1">Uncharacterized protein</fullName>
    </submittedName>
</protein>
<evidence type="ECO:0000313" key="2">
    <source>
        <dbReference type="Proteomes" id="UP000009036"/>
    </source>
</evidence>
<name>A0A8B1NRZ5_9ACTN</name>
<sequence>MYAALETAAWRRRGCLLLCANRSVDLLRVSSALCTGTRACRAFCQG</sequence>
<dbReference type="KEGG" id="sauh:SU9_003385"/>
<proteinExistence type="predicted"/>
<evidence type="ECO:0000313" key="1">
    <source>
        <dbReference type="EMBL" id="QTZ90622.1"/>
    </source>
</evidence>